<evidence type="ECO:0000313" key="2">
    <source>
        <dbReference type="EMBL" id="PQM45612.1"/>
    </source>
</evidence>
<keyword evidence="3" id="KW-1185">Reference proteome</keyword>
<proteinExistence type="predicted"/>
<name>A0A1S1NP49_9MYCO</name>
<dbReference type="Proteomes" id="UP000238296">
    <property type="component" value="Unassembled WGS sequence"/>
</dbReference>
<accession>A0A1S1NP49</accession>
<protein>
    <recommendedName>
        <fullName evidence="5">AsnC family protein</fullName>
    </recommendedName>
</protein>
<reference evidence="2 4" key="2">
    <citation type="journal article" date="2017" name="Int. J. Syst. Evol. Microbiol.">
        <title>Mycobacterium talmoniae sp. nov., a slowly growing mycobacterium isolated from human respiratory samples.</title>
        <authorList>
            <person name="Davidson R.M."/>
            <person name="DeGroote M.A."/>
            <person name="Marola J.L."/>
            <person name="Buss S."/>
            <person name="Jones V."/>
            <person name="McNeil M.R."/>
            <person name="Freifeld A.G."/>
            <person name="Elaine Epperson L."/>
            <person name="Hasan N.A."/>
            <person name="Jackson M."/>
            <person name="Iwen P.C."/>
            <person name="Salfinger M."/>
            <person name="Strong M."/>
        </authorList>
    </citation>
    <scope>NUCLEOTIDE SEQUENCE [LARGE SCALE GENOMIC DNA]</scope>
    <source>
        <strain evidence="2 4">ATCC BAA-2683</strain>
    </source>
</reference>
<dbReference type="AlphaFoldDB" id="A0A1S1NP49"/>
<evidence type="ECO:0000313" key="3">
    <source>
        <dbReference type="Proteomes" id="UP000179734"/>
    </source>
</evidence>
<organism evidence="1 3">
    <name type="scientific">Mycobacterium talmoniae</name>
    <dbReference type="NCBI Taxonomy" id="1858794"/>
    <lineage>
        <taxon>Bacteria</taxon>
        <taxon>Bacillati</taxon>
        <taxon>Actinomycetota</taxon>
        <taxon>Actinomycetes</taxon>
        <taxon>Mycobacteriales</taxon>
        <taxon>Mycobacteriaceae</taxon>
        <taxon>Mycobacterium</taxon>
    </lineage>
</organism>
<reference evidence="1 3" key="1">
    <citation type="submission" date="2016-10" db="EMBL/GenBank/DDBJ databases">
        <title>Genome sequence of Mycobacterium talmonii.</title>
        <authorList>
            <person name="Greninger A.L."/>
            <person name="Elliott B."/>
            <person name="Vasireddy S."/>
            <person name="Vasireddy R."/>
        </authorList>
    </citation>
    <scope>NUCLEOTIDE SEQUENCE [LARGE SCALE GENOMIC DNA]</scope>
    <source>
        <strain evidence="1">MO-5499</strain>
        <strain evidence="3">NE-TNMC-100812</strain>
    </source>
</reference>
<evidence type="ECO:0008006" key="5">
    <source>
        <dbReference type="Google" id="ProtNLM"/>
    </source>
</evidence>
<evidence type="ECO:0000313" key="1">
    <source>
        <dbReference type="EMBL" id="OHV05115.1"/>
    </source>
</evidence>
<comment type="caution">
    <text evidence="1">The sequence shown here is derived from an EMBL/GenBank/DDBJ whole genome shotgun (WGS) entry which is preliminary data.</text>
</comment>
<dbReference type="EMBL" id="PPEA01000611">
    <property type="protein sequence ID" value="PQM45612.1"/>
    <property type="molecule type" value="Genomic_DNA"/>
</dbReference>
<reference evidence="2" key="3">
    <citation type="submission" date="2018-01" db="EMBL/GenBank/DDBJ databases">
        <authorList>
            <person name="Gaut B.S."/>
            <person name="Morton B.R."/>
            <person name="Clegg M.T."/>
            <person name="Duvall M.R."/>
        </authorList>
    </citation>
    <scope>NUCLEOTIDE SEQUENCE</scope>
    <source>
        <strain evidence="2">ATCC BAA-2683</strain>
    </source>
</reference>
<gene>
    <name evidence="1" type="ORF">BKN37_06990</name>
    <name evidence="2" type="ORF">C1Y40_04203</name>
</gene>
<evidence type="ECO:0000313" key="4">
    <source>
        <dbReference type="Proteomes" id="UP000238296"/>
    </source>
</evidence>
<dbReference type="Proteomes" id="UP000179734">
    <property type="component" value="Unassembled WGS sequence"/>
</dbReference>
<sequence length="80" mass="8647">MAVVRDHTGLDQLDPEVTRARDAAAFRRIVAAVDAVRDADAELVEAVKEARERGDSWTAIAVALGTTRQAAQQRFAKLTG</sequence>
<dbReference type="EMBL" id="MLQM01000023">
    <property type="protein sequence ID" value="OHV05115.1"/>
    <property type="molecule type" value="Genomic_DNA"/>
</dbReference>
<dbReference type="RefSeq" id="WP_071023741.1">
    <property type="nucleotide sequence ID" value="NZ_MLQM01000023.1"/>
</dbReference>